<feature type="transmembrane region" description="Helical" evidence="9">
    <location>
        <begin position="34"/>
        <end position="55"/>
    </location>
</feature>
<evidence type="ECO:0000256" key="7">
    <source>
        <dbReference type="ARBA" id="ARBA00023136"/>
    </source>
</evidence>
<feature type="transmembrane region" description="Helical" evidence="9">
    <location>
        <begin position="309"/>
        <end position="331"/>
    </location>
</feature>
<dbReference type="GO" id="GO:0016020">
    <property type="term" value="C:membrane"/>
    <property type="evidence" value="ECO:0007669"/>
    <property type="project" value="UniProtKB-SubCell"/>
</dbReference>
<accession>A0AAW1Y121</accession>
<feature type="transmembrane region" description="Helical" evidence="9">
    <location>
        <begin position="61"/>
        <end position="81"/>
    </location>
</feature>
<dbReference type="AlphaFoldDB" id="A0AAW1Y121"/>
<dbReference type="PANTHER" id="PTHR31595">
    <property type="entry name" value="LONG-CHAIN-ALCOHOL O-FATTY-ACYLTRANSFERASE 3-RELATED"/>
    <property type="match status" value="1"/>
</dbReference>
<comment type="caution">
    <text evidence="11">The sequence shown here is derived from an EMBL/GenBank/DDBJ whole genome shotgun (WGS) entry which is preliminary data.</text>
</comment>
<evidence type="ECO:0000256" key="1">
    <source>
        <dbReference type="ARBA" id="ARBA00004141"/>
    </source>
</evidence>
<evidence type="ECO:0000256" key="4">
    <source>
        <dbReference type="ARBA" id="ARBA00022692"/>
    </source>
</evidence>
<feature type="transmembrane region" description="Helical" evidence="9">
    <location>
        <begin position="6"/>
        <end position="27"/>
    </location>
</feature>
<dbReference type="Pfam" id="PF13813">
    <property type="entry name" value="MBOAT_2"/>
    <property type="match status" value="1"/>
</dbReference>
<gene>
    <name evidence="11" type="ORF">M0R45_008318</name>
</gene>
<dbReference type="InterPro" id="IPR032805">
    <property type="entry name" value="Wax_synthase_dom"/>
</dbReference>
<feature type="transmembrane region" description="Helical" evidence="9">
    <location>
        <begin position="251"/>
        <end position="272"/>
    </location>
</feature>
<evidence type="ECO:0000256" key="9">
    <source>
        <dbReference type="SAM" id="Phobius"/>
    </source>
</evidence>
<dbReference type="InterPro" id="IPR044851">
    <property type="entry name" value="Wax_synthase"/>
</dbReference>
<evidence type="ECO:0000256" key="2">
    <source>
        <dbReference type="ARBA" id="ARBA00007282"/>
    </source>
</evidence>
<dbReference type="PIRSF" id="PIRSF037006">
    <property type="entry name" value="Wax_synthase"/>
    <property type="match status" value="1"/>
</dbReference>
<dbReference type="EMBL" id="JBEDUW010000002">
    <property type="protein sequence ID" value="KAK9942665.1"/>
    <property type="molecule type" value="Genomic_DNA"/>
</dbReference>
<dbReference type="GO" id="GO:0008374">
    <property type="term" value="F:O-acyltransferase activity"/>
    <property type="evidence" value="ECO:0007669"/>
    <property type="project" value="InterPro"/>
</dbReference>
<protein>
    <recommendedName>
        <fullName evidence="10">Wax synthase domain-containing protein</fullName>
    </recommendedName>
</protein>
<evidence type="ECO:0000256" key="6">
    <source>
        <dbReference type="ARBA" id="ARBA00023098"/>
    </source>
</evidence>
<keyword evidence="6" id="KW-0443">Lipid metabolism</keyword>
<dbReference type="InterPro" id="IPR017088">
    <property type="entry name" value="Wax_synthase_Magnoliopsida"/>
</dbReference>
<evidence type="ECO:0000256" key="5">
    <source>
        <dbReference type="ARBA" id="ARBA00022989"/>
    </source>
</evidence>
<dbReference type="GO" id="GO:0006629">
    <property type="term" value="P:lipid metabolic process"/>
    <property type="evidence" value="ECO:0007669"/>
    <property type="project" value="UniProtKB-KW"/>
</dbReference>
<keyword evidence="8" id="KW-0012">Acyltransferase</keyword>
<keyword evidence="3" id="KW-0808">Transferase</keyword>
<proteinExistence type="inferred from homology"/>
<evidence type="ECO:0000259" key="10">
    <source>
        <dbReference type="Pfam" id="PF13813"/>
    </source>
</evidence>
<evidence type="ECO:0000256" key="3">
    <source>
        <dbReference type="ARBA" id="ARBA00022679"/>
    </source>
</evidence>
<comment type="subcellular location">
    <subcellularLocation>
        <location evidence="1">Membrane</location>
        <topology evidence="1">Multi-pass membrane protein</topology>
    </subcellularLocation>
</comment>
<evidence type="ECO:0000313" key="12">
    <source>
        <dbReference type="Proteomes" id="UP001457282"/>
    </source>
</evidence>
<keyword evidence="4 9" id="KW-0812">Transmembrane</keyword>
<reference evidence="11 12" key="1">
    <citation type="journal article" date="2023" name="G3 (Bethesda)">
        <title>A chromosome-length genome assembly and annotation of blackberry (Rubus argutus, cv. 'Hillquist').</title>
        <authorList>
            <person name="Bruna T."/>
            <person name="Aryal R."/>
            <person name="Dudchenko O."/>
            <person name="Sargent D.J."/>
            <person name="Mead D."/>
            <person name="Buti M."/>
            <person name="Cavallini A."/>
            <person name="Hytonen T."/>
            <person name="Andres J."/>
            <person name="Pham M."/>
            <person name="Weisz D."/>
            <person name="Mascagni F."/>
            <person name="Usai G."/>
            <person name="Natali L."/>
            <person name="Bassil N."/>
            <person name="Fernandez G.E."/>
            <person name="Lomsadze A."/>
            <person name="Armour M."/>
            <person name="Olukolu B."/>
            <person name="Poorten T."/>
            <person name="Britton C."/>
            <person name="Davik J."/>
            <person name="Ashrafi H."/>
            <person name="Aiden E.L."/>
            <person name="Borodovsky M."/>
            <person name="Worthington M."/>
        </authorList>
    </citation>
    <scope>NUCLEOTIDE SEQUENCE [LARGE SCALE GENOMIC DNA]</scope>
    <source>
        <strain evidence="11">PI 553951</strain>
    </source>
</reference>
<dbReference type="Proteomes" id="UP001457282">
    <property type="component" value="Unassembled WGS sequence"/>
</dbReference>
<comment type="similarity">
    <text evidence="2">Belongs to the wax synthase family.</text>
</comment>
<evidence type="ECO:0000313" key="11">
    <source>
        <dbReference type="EMBL" id="KAK9942665.1"/>
    </source>
</evidence>
<keyword evidence="5 9" id="KW-1133">Transmembrane helix</keyword>
<keyword evidence="7 9" id="KW-0472">Membrane</keyword>
<evidence type="ECO:0000256" key="8">
    <source>
        <dbReference type="ARBA" id="ARBA00023315"/>
    </source>
</evidence>
<dbReference type="PANTHER" id="PTHR31595:SF70">
    <property type="entry name" value="LONG-CHAIN-ALCOHOL O-FATTY-ACYLTRANSFERASE 3-RELATED"/>
    <property type="match status" value="1"/>
</dbReference>
<sequence length="367" mass="41449">MDGDEINNFIKVWIIAIASQCYCYYIAARTPTKYMVRFISLLPILYLLIILPLNLHSIHLGAPSAFFLGCLAIFKLLLFAFDSGPLSPPPTRLFHFISIALLPINNIKQLPKKPRYSYVSITKVVPNKSVLWAPKALLLGVVIRAREDYRQDLHPYVFTALSLCHLYLALEIGFALSVALPQALFGFELEPHFNEPYLATSLQDFWGRRWNLVITNTLRPLVYHPIRRISTDKGGATCGATVTARPPGSPILPVIAVFVISGLMHELFFYYVTRARPTGEMMCFFVLQGVCLAIELVVKKAAADHKVRFHPLVSGPLTMVFFIVTTNWLFFPHVIRTGADAKSLEECASMVDFVKANISLLYYWHKN</sequence>
<feature type="transmembrane region" description="Helical" evidence="9">
    <location>
        <begin position="157"/>
        <end position="180"/>
    </location>
</feature>
<keyword evidence="12" id="KW-1185">Reference proteome</keyword>
<name>A0AAW1Y121_RUBAR</name>
<organism evidence="11 12">
    <name type="scientific">Rubus argutus</name>
    <name type="common">Southern blackberry</name>
    <dbReference type="NCBI Taxonomy" id="59490"/>
    <lineage>
        <taxon>Eukaryota</taxon>
        <taxon>Viridiplantae</taxon>
        <taxon>Streptophyta</taxon>
        <taxon>Embryophyta</taxon>
        <taxon>Tracheophyta</taxon>
        <taxon>Spermatophyta</taxon>
        <taxon>Magnoliopsida</taxon>
        <taxon>eudicotyledons</taxon>
        <taxon>Gunneridae</taxon>
        <taxon>Pentapetalae</taxon>
        <taxon>rosids</taxon>
        <taxon>fabids</taxon>
        <taxon>Rosales</taxon>
        <taxon>Rosaceae</taxon>
        <taxon>Rosoideae</taxon>
        <taxon>Rosoideae incertae sedis</taxon>
        <taxon>Rubus</taxon>
    </lineage>
</organism>
<feature type="domain" description="Wax synthase" evidence="10">
    <location>
        <begin position="190"/>
        <end position="286"/>
    </location>
</feature>